<dbReference type="PANTHER" id="PTHR39338">
    <property type="entry name" value="BLL5662 PROTEIN-RELATED"/>
    <property type="match status" value="1"/>
</dbReference>
<dbReference type="EMBL" id="JACHWY010000003">
    <property type="protein sequence ID" value="MBB3048464.1"/>
    <property type="molecule type" value="Genomic_DNA"/>
</dbReference>
<dbReference type="Proteomes" id="UP000537130">
    <property type="component" value="Unassembled WGS sequence"/>
</dbReference>
<dbReference type="AlphaFoldDB" id="A0A7W4W7R6"/>
<sequence length="460" mass="52267">MEQALLGFINTLRQHDVRISTSETLDALHTADVVGYGERELLRNALAAALTKTREEKATFHRCFDLYFLAKGERHSEQQQKQQESAHPTQFELPDAVAGDAAVQAALSAPMVQAAIDGNQDAVTMAIEEAAEGVSLDTIRFNTQKGIFRRRLAEAAGTGEFDKAIEVLKAIDEEELAGPIEWLEQQRNTLDMAARDEVEHQLLLNANAAGRAIQQQMLRNTKLSALEGYHLKQLPTLIRALAKKLATRHRQRRRVDRRGKLDMAKTLRRNLAYGGVPFHTYWKQKRKDQPKLYVLCDVSGSVSTYARFLLLFLYSLTDVMPRIRSFVFTSEVYEVTELFDRHPPEQAVEMVNQKWGRGSSDYGNSFKHFVRDFGAQIDRNTTLIILGDGRANSADPGLNELRQLYDKSKYLLWFNPEPRSAWNTGDSEIKRYQSACHFVAECNSLAKLERLLDRLLTVLR</sequence>
<dbReference type="PANTHER" id="PTHR39338:SF5">
    <property type="entry name" value="BLR6139 PROTEIN"/>
    <property type="match status" value="1"/>
</dbReference>
<evidence type="ECO:0000313" key="1">
    <source>
        <dbReference type="EMBL" id="MBB3048464.1"/>
    </source>
</evidence>
<organism evidence="1 2">
    <name type="scientific">Litorivivens lipolytica</name>
    <dbReference type="NCBI Taxonomy" id="1524264"/>
    <lineage>
        <taxon>Bacteria</taxon>
        <taxon>Pseudomonadati</taxon>
        <taxon>Pseudomonadota</taxon>
        <taxon>Gammaproteobacteria</taxon>
        <taxon>Litorivivens</taxon>
    </lineage>
</organism>
<protein>
    <recommendedName>
        <fullName evidence="3">VWA domain-containing protein</fullName>
    </recommendedName>
</protein>
<name>A0A7W4W7R6_9GAMM</name>
<dbReference type="InterPro" id="IPR008912">
    <property type="entry name" value="Uncharacterised_CoxE"/>
</dbReference>
<dbReference type="Pfam" id="PF05762">
    <property type="entry name" value="VWA_CoxE"/>
    <property type="match status" value="1"/>
</dbReference>
<reference evidence="1 2" key="1">
    <citation type="submission" date="2020-08" db="EMBL/GenBank/DDBJ databases">
        <title>Genomic Encyclopedia of Type Strains, Phase III (KMG-III): the genomes of soil and plant-associated and newly described type strains.</title>
        <authorList>
            <person name="Whitman W."/>
        </authorList>
    </citation>
    <scope>NUCLEOTIDE SEQUENCE [LARGE SCALE GENOMIC DNA]</scope>
    <source>
        <strain evidence="1 2">CECT 8654</strain>
    </source>
</reference>
<dbReference type="InterPro" id="IPR011195">
    <property type="entry name" value="UCP010256"/>
</dbReference>
<evidence type="ECO:0000313" key="2">
    <source>
        <dbReference type="Proteomes" id="UP000537130"/>
    </source>
</evidence>
<dbReference type="PIRSF" id="PIRSF010256">
    <property type="entry name" value="CoxE_vWa"/>
    <property type="match status" value="1"/>
</dbReference>
<comment type="caution">
    <text evidence="1">The sequence shown here is derived from an EMBL/GenBank/DDBJ whole genome shotgun (WGS) entry which is preliminary data.</text>
</comment>
<dbReference type="InterPro" id="IPR036465">
    <property type="entry name" value="vWFA_dom_sf"/>
</dbReference>
<keyword evidence="2" id="KW-1185">Reference proteome</keyword>
<evidence type="ECO:0008006" key="3">
    <source>
        <dbReference type="Google" id="ProtNLM"/>
    </source>
</evidence>
<proteinExistence type="predicted"/>
<dbReference type="CDD" id="cd00198">
    <property type="entry name" value="vWFA"/>
    <property type="match status" value="1"/>
</dbReference>
<accession>A0A7W4W7R6</accession>
<dbReference type="SUPFAM" id="SSF53300">
    <property type="entry name" value="vWA-like"/>
    <property type="match status" value="1"/>
</dbReference>
<gene>
    <name evidence="1" type="ORF">FHR99_002738</name>
</gene>
<dbReference type="RefSeq" id="WP_183411248.1">
    <property type="nucleotide sequence ID" value="NZ_JACHWY010000003.1"/>
</dbReference>